<accession>A0AAE1TSJ6</accession>
<sequence length="84" mass="9459">MVTSCELDLQPQQQRHHLHDYNAATEAAVREHAVLGMILPESQLWNKLPPSLHMPPNSTPPPRDDYAGIVSVPRFIYVVFLSSV</sequence>
<reference evidence="1" key="1">
    <citation type="submission" date="2023-11" db="EMBL/GenBank/DDBJ databases">
        <title>Genome assemblies of two species of porcelain crab, Petrolisthes cinctipes and Petrolisthes manimaculis (Anomura: Porcellanidae).</title>
        <authorList>
            <person name="Angst P."/>
        </authorList>
    </citation>
    <scope>NUCLEOTIDE SEQUENCE</scope>
    <source>
        <strain evidence="1">PB745_02</strain>
        <tissue evidence="1">Gill</tissue>
    </source>
</reference>
<protein>
    <submittedName>
        <fullName evidence="1">Uncharacterized protein</fullName>
    </submittedName>
</protein>
<organism evidence="1 3">
    <name type="scientific">Petrolisthes manimaculis</name>
    <dbReference type="NCBI Taxonomy" id="1843537"/>
    <lineage>
        <taxon>Eukaryota</taxon>
        <taxon>Metazoa</taxon>
        <taxon>Ecdysozoa</taxon>
        <taxon>Arthropoda</taxon>
        <taxon>Crustacea</taxon>
        <taxon>Multicrustacea</taxon>
        <taxon>Malacostraca</taxon>
        <taxon>Eumalacostraca</taxon>
        <taxon>Eucarida</taxon>
        <taxon>Decapoda</taxon>
        <taxon>Pleocyemata</taxon>
        <taxon>Anomura</taxon>
        <taxon>Galatheoidea</taxon>
        <taxon>Porcellanidae</taxon>
        <taxon>Petrolisthes</taxon>
    </lineage>
</organism>
<name>A0AAE1TSJ6_9EUCA</name>
<comment type="caution">
    <text evidence="1">The sequence shown here is derived from an EMBL/GenBank/DDBJ whole genome shotgun (WGS) entry which is preliminary data.</text>
</comment>
<dbReference type="Proteomes" id="UP001292094">
    <property type="component" value="Unassembled WGS sequence"/>
</dbReference>
<gene>
    <name evidence="2" type="ORF">Pmani_017890</name>
    <name evidence="1" type="ORF">Pmani_033589</name>
</gene>
<dbReference type="EMBL" id="JAWZYT010004470">
    <property type="protein sequence ID" value="KAK4293735.1"/>
    <property type="molecule type" value="Genomic_DNA"/>
</dbReference>
<evidence type="ECO:0000313" key="1">
    <source>
        <dbReference type="EMBL" id="KAK4293735.1"/>
    </source>
</evidence>
<dbReference type="AlphaFoldDB" id="A0AAE1TSJ6"/>
<keyword evidence="3" id="KW-1185">Reference proteome</keyword>
<dbReference type="EMBL" id="JAWZYT010001627">
    <property type="protein sequence ID" value="KAK4310533.1"/>
    <property type="molecule type" value="Genomic_DNA"/>
</dbReference>
<evidence type="ECO:0000313" key="2">
    <source>
        <dbReference type="EMBL" id="KAK4310533.1"/>
    </source>
</evidence>
<proteinExistence type="predicted"/>
<evidence type="ECO:0000313" key="3">
    <source>
        <dbReference type="Proteomes" id="UP001292094"/>
    </source>
</evidence>